<dbReference type="GeneID" id="80919692"/>
<keyword evidence="6" id="KW-0406">Ion transport</keyword>
<feature type="transmembrane region" description="Helical" evidence="8">
    <location>
        <begin position="305"/>
        <end position="322"/>
    </location>
</feature>
<sequence>MMDPNNIYLSRKEKNGVELCVAEKNDPESDSFSESFIGFKIEESELISSQFNSLTYRILILSTAFLCGFGFSLDATLRSTYTGYATNSYAEHSLLSTIQVINAVVSVGSQVVFSRLSDYFGRLELFTVASILYIIGTIVQSQAYSVSIYAAGAVFYNCGYVGVSLILTLILSDFSTLKWRIFYQYSSYWPYIIIPWVSGNIITAAKPEKNWTWDIAMWAFIFPLSSLPLYCLIIYLKMKSVKTPEWKALKERAHSVKRGFFKNIIFLFWELDVIGIVLITVSTGCILVPLTLAAGASEKWRSSKIIGTLVSGGVLFLIFMFWEASYAHNPLLPFKLLKDRGIWAPLGVAFFNYFTFYIACDFLYPVLLVSMNESSTSAARILNLPDFVASTASPFYSLLIAKSKRLKISVIVGCATWMLSMGLFYRFRGGYGSHGGVISASVIMGFSGLLCSNSVIVLLQAMTTHSRMAVMTGIHYTFSRIGAAVGASVSGGVWTQTMPSRLYKLLGNDTLAAEAYESPYSFIDSYPWGTVERYAVVEAYKYVQRIMMIVGLICTIPLFAFSLFMRDPELIDKVTHEDFTEDGLAVPTDDVGIISRLQAFFKNSRHDKKAAL</sequence>
<dbReference type="GO" id="GO:0005774">
    <property type="term" value="C:vacuolar membrane"/>
    <property type="evidence" value="ECO:0007669"/>
    <property type="project" value="TreeGrafter"/>
</dbReference>
<feature type="transmembrane region" description="Helical" evidence="8">
    <location>
        <begin position="406"/>
        <end position="425"/>
    </location>
</feature>
<reference evidence="9" key="1">
    <citation type="submission" date="2022-10" db="EMBL/GenBank/DDBJ databases">
        <authorList>
            <person name="Byrne P K."/>
        </authorList>
    </citation>
    <scope>NUCLEOTIDE SEQUENCE</scope>
    <source>
        <strain evidence="9">IFO1815</strain>
    </source>
</reference>
<name>A0AA35NDT6_SACMI</name>
<dbReference type="EMBL" id="OX365767">
    <property type="protein sequence ID" value="CAI4034859.1"/>
    <property type="molecule type" value="Genomic_DNA"/>
</dbReference>
<dbReference type="InterPro" id="IPR010573">
    <property type="entry name" value="MFS_Str1/Tri12-like"/>
</dbReference>
<protein>
    <submittedName>
        <fullName evidence="9">Uncharacterized protein</fullName>
    </submittedName>
</protein>
<dbReference type="RefSeq" id="XP_056077979.1">
    <property type="nucleotide sequence ID" value="XM_056224018.1"/>
</dbReference>
<evidence type="ECO:0000256" key="1">
    <source>
        <dbReference type="ARBA" id="ARBA00004127"/>
    </source>
</evidence>
<dbReference type="PANTHER" id="PTHR23501">
    <property type="entry name" value="MAJOR FACILITATOR SUPERFAMILY"/>
    <property type="match status" value="1"/>
</dbReference>
<dbReference type="GO" id="GO:0005768">
    <property type="term" value="C:endosome"/>
    <property type="evidence" value="ECO:0007669"/>
    <property type="project" value="TreeGrafter"/>
</dbReference>
<feature type="transmembrane region" description="Helical" evidence="8">
    <location>
        <begin position="542"/>
        <end position="564"/>
    </location>
</feature>
<feature type="transmembrane region" description="Helical" evidence="8">
    <location>
        <begin position="273"/>
        <end position="293"/>
    </location>
</feature>
<feature type="transmembrane region" description="Helical" evidence="8">
    <location>
        <begin position="94"/>
        <end position="113"/>
    </location>
</feature>
<evidence type="ECO:0000256" key="8">
    <source>
        <dbReference type="SAM" id="Phobius"/>
    </source>
</evidence>
<accession>A0AA35NDT6</accession>
<keyword evidence="5 8" id="KW-1133">Transmembrane helix</keyword>
<dbReference type="CDD" id="cd17322">
    <property type="entry name" value="MFS_ARN_like"/>
    <property type="match status" value="1"/>
</dbReference>
<evidence type="ECO:0000256" key="4">
    <source>
        <dbReference type="ARBA" id="ARBA00022692"/>
    </source>
</evidence>
<dbReference type="Proteomes" id="UP001161438">
    <property type="component" value="Chromosome 11"/>
</dbReference>
<comment type="subcellular location">
    <subcellularLocation>
        <location evidence="1">Endomembrane system</location>
        <topology evidence="1">Multi-pass membrane protein</topology>
    </subcellularLocation>
</comment>
<dbReference type="InterPro" id="IPR036259">
    <property type="entry name" value="MFS_trans_sf"/>
</dbReference>
<keyword evidence="4 8" id="KW-0812">Transmembrane</keyword>
<dbReference type="AlphaFoldDB" id="A0AA35NDT6"/>
<feature type="transmembrane region" description="Helical" evidence="8">
    <location>
        <begin position="473"/>
        <end position="494"/>
    </location>
</feature>
<evidence type="ECO:0000256" key="5">
    <source>
        <dbReference type="ARBA" id="ARBA00022989"/>
    </source>
</evidence>
<dbReference type="Gene3D" id="1.20.1250.20">
    <property type="entry name" value="MFS general substrate transporter like domains"/>
    <property type="match status" value="2"/>
</dbReference>
<feature type="transmembrane region" description="Helical" evidence="8">
    <location>
        <begin position="182"/>
        <end position="203"/>
    </location>
</feature>
<dbReference type="GO" id="GO:0015343">
    <property type="term" value="F:siderophore-iron transmembrane transporter activity"/>
    <property type="evidence" value="ECO:0007669"/>
    <property type="project" value="TreeGrafter"/>
</dbReference>
<dbReference type="FunFam" id="1.20.1250.20:FF:000197">
    <property type="entry name" value="Siderophore iron transporter 1"/>
    <property type="match status" value="1"/>
</dbReference>
<dbReference type="Pfam" id="PF06609">
    <property type="entry name" value="TRI12"/>
    <property type="match status" value="1"/>
</dbReference>
<feature type="transmembrane region" description="Helical" evidence="8">
    <location>
        <begin position="119"/>
        <end position="139"/>
    </location>
</feature>
<keyword evidence="7 8" id="KW-0472">Membrane</keyword>
<evidence type="ECO:0000256" key="2">
    <source>
        <dbReference type="ARBA" id="ARBA00008335"/>
    </source>
</evidence>
<organism evidence="9 10">
    <name type="scientific">Saccharomyces mikatae IFO 1815</name>
    <dbReference type="NCBI Taxonomy" id="226126"/>
    <lineage>
        <taxon>Eukaryota</taxon>
        <taxon>Fungi</taxon>
        <taxon>Dikarya</taxon>
        <taxon>Ascomycota</taxon>
        <taxon>Saccharomycotina</taxon>
        <taxon>Saccharomycetes</taxon>
        <taxon>Saccharomycetales</taxon>
        <taxon>Saccharomycetaceae</taxon>
        <taxon>Saccharomyces</taxon>
    </lineage>
</organism>
<dbReference type="SUPFAM" id="SSF103473">
    <property type="entry name" value="MFS general substrate transporter"/>
    <property type="match status" value="1"/>
</dbReference>
<proteinExistence type="inferred from homology"/>
<evidence type="ECO:0000256" key="6">
    <source>
        <dbReference type="ARBA" id="ARBA00023065"/>
    </source>
</evidence>
<dbReference type="PANTHER" id="PTHR23501:SF92">
    <property type="entry name" value="GLUTATHIONE EXCHANGER 1-RELATED"/>
    <property type="match status" value="1"/>
</dbReference>
<comment type="similarity">
    <text evidence="2">Belongs to the major facilitator superfamily.</text>
</comment>
<feature type="transmembrane region" description="Helical" evidence="8">
    <location>
        <begin position="215"/>
        <end position="236"/>
    </location>
</feature>
<evidence type="ECO:0000313" key="9">
    <source>
        <dbReference type="EMBL" id="CAI4034859.1"/>
    </source>
</evidence>
<feature type="transmembrane region" description="Helical" evidence="8">
    <location>
        <begin position="146"/>
        <end position="170"/>
    </location>
</feature>
<gene>
    <name evidence="9" type="primary">SMKI11G3120</name>
    <name evidence="9" type="ORF">SMKI_11G3120</name>
</gene>
<feature type="transmembrane region" description="Helical" evidence="8">
    <location>
        <begin position="342"/>
        <end position="364"/>
    </location>
</feature>
<feature type="transmembrane region" description="Helical" evidence="8">
    <location>
        <begin position="54"/>
        <end position="73"/>
    </location>
</feature>
<dbReference type="GO" id="GO:0005886">
    <property type="term" value="C:plasma membrane"/>
    <property type="evidence" value="ECO:0007669"/>
    <property type="project" value="TreeGrafter"/>
</dbReference>
<evidence type="ECO:0000313" key="10">
    <source>
        <dbReference type="Proteomes" id="UP001161438"/>
    </source>
</evidence>
<evidence type="ECO:0000256" key="7">
    <source>
        <dbReference type="ARBA" id="ARBA00023136"/>
    </source>
</evidence>
<evidence type="ECO:0000256" key="3">
    <source>
        <dbReference type="ARBA" id="ARBA00022448"/>
    </source>
</evidence>
<keyword evidence="3" id="KW-0813">Transport</keyword>
<feature type="transmembrane region" description="Helical" evidence="8">
    <location>
        <begin position="437"/>
        <end position="461"/>
    </location>
</feature>
<keyword evidence="10" id="KW-1185">Reference proteome</keyword>